<proteinExistence type="inferred from homology"/>
<evidence type="ECO:0000256" key="1">
    <source>
        <dbReference type="ARBA" id="ARBA00022723"/>
    </source>
</evidence>
<comment type="similarity">
    <text evidence="3">Belongs to the peptidase M42 family.</text>
</comment>
<sequence>MSTKLLTELCSIPTAPFVEHRIVAFVEKFVAKRPKLSLDRDSYGNLLMELRGTGDPKLPRWVYTAHMDHPGFVARRMLEDGLLEADFHGWVMEEFFKGQSVRFFDGDVESVGNIVDYRIGEERKVPEKVRLRVKKPVTPGTIGMWDQGTGREKSGKFYSRVCDDLAGAAAALVMMDQLHRKPPASTVALLLTRAEEEGFIGAIAASLKPKLLKKSDNIIAIETSAMQPYAPQGGGAIIRTGDKTSVFNSDLTYFITQQAEALKKIAEKKKDDTFKFQRSLMPGGTCEATIYDAYGFKAASICVPLGNYHNMDRAKMKIGPEYIDLGDWHSMVKLFVRVAREGHTWEPGMKPLKERVEKRFRQLEKLLSDPIA</sequence>
<feature type="binding site" evidence="5">
    <location>
        <position position="66"/>
    </location>
    <ligand>
        <name>Zn(2+)</name>
        <dbReference type="ChEBI" id="CHEBI:29105"/>
        <label>1</label>
    </ligand>
</feature>
<feature type="binding site" evidence="5">
    <location>
        <position position="309"/>
    </location>
    <ligand>
        <name>Zn(2+)</name>
        <dbReference type="ChEBI" id="CHEBI:29105"/>
        <label>2</label>
    </ligand>
</feature>
<organism evidence="6 7">
    <name type="scientific">Humisphaera borealis</name>
    <dbReference type="NCBI Taxonomy" id="2807512"/>
    <lineage>
        <taxon>Bacteria</taxon>
        <taxon>Pseudomonadati</taxon>
        <taxon>Planctomycetota</taxon>
        <taxon>Phycisphaerae</taxon>
        <taxon>Tepidisphaerales</taxon>
        <taxon>Tepidisphaeraceae</taxon>
        <taxon>Humisphaera</taxon>
    </lineage>
</organism>
<reference evidence="6 7" key="1">
    <citation type="submission" date="2020-10" db="EMBL/GenBank/DDBJ databases">
        <title>Wide distribution of Phycisphaera-like planctomycetes from WD2101 soil group in peatlands and genome analysis of the first cultivated representative.</title>
        <authorList>
            <person name="Dedysh S.N."/>
            <person name="Beletsky A.V."/>
            <person name="Ivanova A."/>
            <person name="Kulichevskaya I.S."/>
            <person name="Suzina N.E."/>
            <person name="Philippov D.A."/>
            <person name="Rakitin A.L."/>
            <person name="Mardanov A.V."/>
            <person name="Ravin N.V."/>
        </authorList>
    </citation>
    <scope>NUCLEOTIDE SEQUENCE [LARGE SCALE GENOMIC DNA]</scope>
    <source>
        <strain evidence="6 7">M1803</strain>
    </source>
</reference>
<feature type="binding site" evidence="5">
    <location>
        <position position="163"/>
    </location>
    <ligand>
        <name>Zn(2+)</name>
        <dbReference type="ChEBI" id="CHEBI:29105"/>
        <label>1</label>
    </ligand>
</feature>
<dbReference type="PANTHER" id="PTHR32481">
    <property type="entry name" value="AMINOPEPTIDASE"/>
    <property type="match status" value="1"/>
</dbReference>
<dbReference type="Gene3D" id="3.40.630.10">
    <property type="entry name" value="Zn peptidases"/>
    <property type="match status" value="1"/>
</dbReference>
<evidence type="ECO:0000256" key="3">
    <source>
        <dbReference type="PIRNR" id="PIRNR001123"/>
    </source>
</evidence>
<dbReference type="InterPro" id="IPR051464">
    <property type="entry name" value="Peptidase_M42_aminopept"/>
</dbReference>
<dbReference type="InterPro" id="IPR008007">
    <property type="entry name" value="Peptidase_M42"/>
</dbReference>
<dbReference type="Proteomes" id="UP000593765">
    <property type="component" value="Chromosome"/>
</dbReference>
<comment type="cofactor">
    <cofactor evidence="5">
        <name>a divalent metal cation</name>
        <dbReference type="ChEBI" id="CHEBI:60240"/>
    </cofactor>
    <text evidence="5">Binds 2 divalent metal cations per subunit.</text>
</comment>
<protein>
    <submittedName>
        <fullName evidence="6">M20/M25/M40 family metallo-hydrolase</fullName>
    </submittedName>
</protein>
<feature type="binding site" evidence="5">
    <location>
        <position position="196"/>
    </location>
    <ligand>
        <name>Zn(2+)</name>
        <dbReference type="ChEBI" id="CHEBI:29105"/>
        <label>2</label>
    </ligand>
</feature>
<dbReference type="PIRSF" id="PIRSF001123">
    <property type="entry name" value="PepA_GA"/>
    <property type="match status" value="1"/>
</dbReference>
<dbReference type="KEGG" id="hbs:IPV69_08195"/>
<dbReference type="RefSeq" id="WP_206294550.1">
    <property type="nucleotide sequence ID" value="NZ_CP063458.1"/>
</dbReference>
<keyword evidence="2" id="KW-0378">Hydrolase</keyword>
<evidence type="ECO:0000313" key="7">
    <source>
        <dbReference type="Proteomes" id="UP000593765"/>
    </source>
</evidence>
<evidence type="ECO:0000256" key="5">
    <source>
        <dbReference type="PIRSR" id="PIRSR001123-2"/>
    </source>
</evidence>
<feature type="active site" description="Proton acceptor" evidence="4">
    <location>
        <position position="195"/>
    </location>
</feature>
<name>A0A7M2X1J7_9BACT</name>
<dbReference type="GO" id="GO:0004177">
    <property type="term" value="F:aminopeptidase activity"/>
    <property type="evidence" value="ECO:0007669"/>
    <property type="project" value="UniProtKB-UniRule"/>
</dbReference>
<feature type="binding site" evidence="5">
    <location>
        <position position="163"/>
    </location>
    <ligand>
        <name>Zn(2+)</name>
        <dbReference type="ChEBI" id="CHEBI:29105"/>
        <label>2</label>
    </ligand>
</feature>
<dbReference type="SUPFAM" id="SSF53187">
    <property type="entry name" value="Zn-dependent exopeptidases"/>
    <property type="match status" value="1"/>
</dbReference>
<accession>A0A7M2X1J7</accession>
<dbReference type="AlphaFoldDB" id="A0A7M2X1J7"/>
<dbReference type="EMBL" id="CP063458">
    <property type="protein sequence ID" value="QOV91322.1"/>
    <property type="molecule type" value="Genomic_DNA"/>
</dbReference>
<dbReference type="Pfam" id="PF05343">
    <property type="entry name" value="Peptidase_M42"/>
    <property type="match status" value="1"/>
</dbReference>
<evidence type="ECO:0000256" key="4">
    <source>
        <dbReference type="PIRSR" id="PIRSR001123-1"/>
    </source>
</evidence>
<dbReference type="GO" id="GO:0046872">
    <property type="term" value="F:metal ion binding"/>
    <property type="evidence" value="ECO:0007669"/>
    <property type="project" value="UniProtKB-UniRule"/>
</dbReference>
<dbReference type="PANTHER" id="PTHR32481:SF0">
    <property type="entry name" value="AMINOPEPTIDASE YPDE-RELATED"/>
    <property type="match status" value="1"/>
</dbReference>
<evidence type="ECO:0000313" key="6">
    <source>
        <dbReference type="EMBL" id="QOV91322.1"/>
    </source>
</evidence>
<keyword evidence="1 5" id="KW-0479">Metal-binding</keyword>
<gene>
    <name evidence="6" type="ORF">IPV69_08195</name>
</gene>
<keyword evidence="7" id="KW-1185">Reference proteome</keyword>
<feature type="binding site" evidence="5">
    <location>
        <position position="216"/>
    </location>
    <ligand>
        <name>Zn(2+)</name>
        <dbReference type="ChEBI" id="CHEBI:29105"/>
        <label>1</label>
    </ligand>
</feature>
<evidence type="ECO:0000256" key="2">
    <source>
        <dbReference type="ARBA" id="ARBA00022801"/>
    </source>
</evidence>